<evidence type="ECO:0000313" key="1">
    <source>
        <dbReference type="EMBL" id="TBU25761.1"/>
    </source>
</evidence>
<dbReference type="Proteomes" id="UP000292082">
    <property type="component" value="Unassembled WGS sequence"/>
</dbReference>
<dbReference type="OrthoDB" id="3362246at2759"/>
<accession>A0A4Q9MIH2</accession>
<dbReference type="AlphaFoldDB" id="A0A4Q9MIH2"/>
<sequence length="114" mass="12481">MSFLVTSVEAISFNNPNVPALEPCASFQFSWTGGEPEFDLEIIDVNSNAVIEDFPGITDTSFTWVADSLVTQKVEHPIYKSRELVVPPGLPNFGPSFLSLSVGTRTVFNIKINS</sequence>
<gene>
    <name evidence="2" type="ORF">BD310DRAFT_979238</name>
    <name evidence="1" type="ORF">BD311DRAFT_808928</name>
</gene>
<proteinExistence type="predicted"/>
<dbReference type="Proteomes" id="UP000292957">
    <property type="component" value="Unassembled WGS sequence"/>
</dbReference>
<name>A0A4Q9MIH2_9APHY</name>
<reference evidence="1 3" key="1">
    <citation type="submission" date="2019-01" db="EMBL/GenBank/DDBJ databases">
        <title>Draft genome sequences of three monokaryotic isolates of the white-rot basidiomycete fungus Dichomitus squalens.</title>
        <authorList>
            <consortium name="DOE Joint Genome Institute"/>
            <person name="Lopez S.C."/>
            <person name="Andreopoulos B."/>
            <person name="Pangilinan J."/>
            <person name="Lipzen A."/>
            <person name="Riley R."/>
            <person name="Ahrendt S."/>
            <person name="Ng V."/>
            <person name="Barry K."/>
            <person name="Daum C."/>
            <person name="Grigoriev I.V."/>
            <person name="Hilden K.S."/>
            <person name="Makela M.R."/>
            <person name="de Vries R.P."/>
        </authorList>
    </citation>
    <scope>NUCLEOTIDE SEQUENCE [LARGE SCALE GENOMIC DNA]</scope>
    <source>
        <strain evidence="2 3">CBS 464.89</strain>
        <strain evidence="1">OM18370.1</strain>
    </source>
</reference>
<dbReference type="EMBL" id="ML145160">
    <property type="protein sequence ID" value="TBU55921.1"/>
    <property type="molecule type" value="Genomic_DNA"/>
</dbReference>
<protein>
    <submittedName>
        <fullName evidence="1">Uncharacterized protein</fullName>
    </submittedName>
</protein>
<evidence type="ECO:0000313" key="3">
    <source>
        <dbReference type="Proteomes" id="UP000292082"/>
    </source>
</evidence>
<keyword evidence="3" id="KW-1185">Reference proteome</keyword>
<dbReference type="EMBL" id="ML143455">
    <property type="protein sequence ID" value="TBU25761.1"/>
    <property type="molecule type" value="Genomic_DNA"/>
</dbReference>
<organism evidence="1">
    <name type="scientific">Dichomitus squalens</name>
    <dbReference type="NCBI Taxonomy" id="114155"/>
    <lineage>
        <taxon>Eukaryota</taxon>
        <taxon>Fungi</taxon>
        <taxon>Dikarya</taxon>
        <taxon>Basidiomycota</taxon>
        <taxon>Agaricomycotina</taxon>
        <taxon>Agaricomycetes</taxon>
        <taxon>Polyporales</taxon>
        <taxon>Polyporaceae</taxon>
        <taxon>Dichomitus</taxon>
    </lineage>
</organism>
<evidence type="ECO:0000313" key="2">
    <source>
        <dbReference type="EMBL" id="TBU55921.1"/>
    </source>
</evidence>